<feature type="domain" description="Protein kinase" evidence="2">
    <location>
        <begin position="1"/>
        <end position="246"/>
    </location>
</feature>
<keyword evidence="4" id="KW-1185">Reference proteome</keyword>
<accession>A0A6A6MDQ2</accession>
<evidence type="ECO:0000256" key="1">
    <source>
        <dbReference type="SAM" id="MobiDB-lite"/>
    </source>
</evidence>
<dbReference type="SUPFAM" id="SSF56112">
    <property type="entry name" value="Protein kinase-like (PK-like)"/>
    <property type="match status" value="1"/>
</dbReference>
<comment type="caution">
    <text evidence="3">The sequence shown here is derived from an EMBL/GenBank/DDBJ whole genome shotgun (WGS) entry which is preliminary data.</text>
</comment>
<dbReference type="InterPro" id="IPR008271">
    <property type="entry name" value="Ser/Thr_kinase_AS"/>
</dbReference>
<organism evidence="3 4">
    <name type="scientific">Hevea brasiliensis</name>
    <name type="common">Para rubber tree</name>
    <name type="synonym">Siphonia brasiliensis</name>
    <dbReference type="NCBI Taxonomy" id="3981"/>
    <lineage>
        <taxon>Eukaryota</taxon>
        <taxon>Viridiplantae</taxon>
        <taxon>Streptophyta</taxon>
        <taxon>Embryophyta</taxon>
        <taxon>Tracheophyta</taxon>
        <taxon>Spermatophyta</taxon>
        <taxon>Magnoliopsida</taxon>
        <taxon>eudicotyledons</taxon>
        <taxon>Gunneridae</taxon>
        <taxon>Pentapetalae</taxon>
        <taxon>rosids</taxon>
        <taxon>fabids</taxon>
        <taxon>Malpighiales</taxon>
        <taxon>Euphorbiaceae</taxon>
        <taxon>Crotonoideae</taxon>
        <taxon>Micrandreae</taxon>
        <taxon>Hevea</taxon>
    </lineage>
</organism>
<dbReference type="PROSITE" id="PS00108">
    <property type="entry name" value="PROTEIN_KINASE_ST"/>
    <property type="match status" value="1"/>
</dbReference>
<dbReference type="PROSITE" id="PS50011">
    <property type="entry name" value="PROTEIN_KINASE_DOM"/>
    <property type="match status" value="1"/>
</dbReference>
<dbReference type="PANTHER" id="PTHR48011:SF56">
    <property type="entry name" value="PROTEIN KINASE DOMAIN-CONTAINING PROTEIN"/>
    <property type="match status" value="1"/>
</dbReference>
<dbReference type="PANTHER" id="PTHR48011">
    <property type="entry name" value="CCR4-NOT TRANSCRIPTIONAL COMPLEX SUBUNIT CAF120-RELATED"/>
    <property type="match status" value="1"/>
</dbReference>
<dbReference type="GO" id="GO:0007165">
    <property type="term" value="P:signal transduction"/>
    <property type="evidence" value="ECO:0007669"/>
    <property type="project" value="TreeGrafter"/>
</dbReference>
<evidence type="ECO:0000259" key="2">
    <source>
        <dbReference type="PROSITE" id="PS50011"/>
    </source>
</evidence>
<reference evidence="3 4" key="1">
    <citation type="journal article" date="2020" name="Mol. Plant">
        <title>The Chromosome-Based Rubber Tree Genome Provides New Insights into Spurge Genome Evolution and Rubber Biosynthesis.</title>
        <authorList>
            <person name="Liu J."/>
            <person name="Shi C."/>
            <person name="Shi C.C."/>
            <person name="Li W."/>
            <person name="Zhang Q.J."/>
            <person name="Zhang Y."/>
            <person name="Li K."/>
            <person name="Lu H.F."/>
            <person name="Shi C."/>
            <person name="Zhu S.T."/>
            <person name="Xiao Z.Y."/>
            <person name="Nan H."/>
            <person name="Yue Y."/>
            <person name="Zhu X.G."/>
            <person name="Wu Y."/>
            <person name="Hong X.N."/>
            <person name="Fan G.Y."/>
            <person name="Tong Y."/>
            <person name="Zhang D."/>
            <person name="Mao C.L."/>
            <person name="Liu Y.L."/>
            <person name="Hao S.J."/>
            <person name="Liu W.Q."/>
            <person name="Lv M.Q."/>
            <person name="Zhang H.B."/>
            <person name="Liu Y."/>
            <person name="Hu-Tang G.R."/>
            <person name="Wang J.P."/>
            <person name="Wang J.H."/>
            <person name="Sun Y.H."/>
            <person name="Ni S.B."/>
            <person name="Chen W.B."/>
            <person name="Zhang X.C."/>
            <person name="Jiao Y.N."/>
            <person name="Eichler E.E."/>
            <person name="Li G.H."/>
            <person name="Liu X."/>
            <person name="Gao L.Z."/>
        </authorList>
    </citation>
    <scope>NUCLEOTIDE SEQUENCE [LARGE SCALE GENOMIC DNA]</scope>
    <source>
        <strain evidence="4">cv. GT1</strain>
        <tissue evidence="3">Leaf</tissue>
    </source>
</reference>
<dbReference type="Gene3D" id="1.10.510.10">
    <property type="entry name" value="Transferase(Phosphotransferase) domain 1"/>
    <property type="match status" value="1"/>
</dbReference>
<dbReference type="AlphaFoldDB" id="A0A6A6MDQ2"/>
<dbReference type="EMBL" id="JAAGAX010000006">
    <property type="protein sequence ID" value="KAF2311901.1"/>
    <property type="molecule type" value="Genomic_DNA"/>
</dbReference>
<feature type="region of interest" description="Disordered" evidence="1">
    <location>
        <begin position="212"/>
        <end position="246"/>
    </location>
</feature>
<dbReference type="InterPro" id="IPR052751">
    <property type="entry name" value="Plant_MAPKKK"/>
</dbReference>
<dbReference type="GO" id="GO:0004672">
    <property type="term" value="F:protein kinase activity"/>
    <property type="evidence" value="ECO:0007669"/>
    <property type="project" value="InterPro"/>
</dbReference>
<evidence type="ECO:0000313" key="4">
    <source>
        <dbReference type="Proteomes" id="UP000467840"/>
    </source>
</evidence>
<evidence type="ECO:0000313" key="3">
    <source>
        <dbReference type="EMBL" id="KAF2311901.1"/>
    </source>
</evidence>
<dbReference type="Proteomes" id="UP000467840">
    <property type="component" value="Chromosome 14"/>
</dbReference>
<feature type="compositionally biased region" description="Low complexity" evidence="1">
    <location>
        <begin position="212"/>
        <end position="223"/>
    </location>
</feature>
<feature type="compositionally biased region" description="Polar residues" evidence="1">
    <location>
        <begin position="237"/>
        <end position="246"/>
    </location>
</feature>
<dbReference type="SMART" id="SM00220">
    <property type="entry name" value="S_TKc"/>
    <property type="match status" value="1"/>
</dbReference>
<sequence>MAVKSANIRVKFASAGERGFQSSLWLSVPSRVLRRRNYNQRGWGDGLQHLVGRYTRSILQGIAYIHSHGYVHCDLKPENVLLMSSENAEFVPKIGDFGLAKKIEKSKKRKLFSCLGGTTSYMAPKTVVDHIQVPPSDIWALGCIVFEMFTGNEEPYFQIHCLNAIESSFLSVLDNTKGNEFGEILSEVHVNSTVTLSDIDKEFCASGYYEDWSSSSEEGSSSLLDEKSGVLQDPYLHNQQSKEVLP</sequence>
<dbReference type="InterPro" id="IPR011009">
    <property type="entry name" value="Kinase-like_dom_sf"/>
</dbReference>
<protein>
    <recommendedName>
        <fullName evidence="2">Protein kinase domain-containing protein</fullName>
    </recommendedName>
</protein>
<dbReference type="InterPro" id="IPR000719">
    <property type="entry name" value="Prot_kinase_dom"/>
</dbReference>
<gene>
    <name evidence="3" type="ORF">GH714_027250</name>
</gene>
<name>A0A6A6MDQ2_HEVBR</name>
<proteinExistence type="predicted"/>
<dbReference type="Pfam" id="PF00069">
    <property type="entry name" value="Pkinase"/>
    <property type="match status" value="1"/>
</dbReference>
<dbReference type="GO" id="GO:0005524">
    <property type="term" value="F:ATP binding"/>
    <property type="evidence" value="ECO:0007669"/>
    <property type="project" value="InterPro"/>
</dbReference>